<dbReference type="SUPFAM" id="SSF100879">
    <property type="entry name" value="Lesion bypass DNA polymerase (Y-family), little finger domain"/>
    <property type="match status" value="1"/>
</dbReference>
<dbReference type="InterPro" id="IPR022880">
    <property type="entry name" value="DNApol_IV"/>
</dbReference>
<evidence type="ECO:0000256" key="9">
    <source>
        <dbReference type="ARBA" id="ARBA00022763"/>
    </source>
</evidence>
<keyword evidence="19" id="KW-1185">Reference proteome</keyword>
<evidence type="ECO:0000256" key="1">
    <source>
        <dbReference type="ARBA" id="ARBA00004496"/>
    </source>
</evidence>
<comment type="similarity">
    <text evidence="2 16">Belongs to the DNA polymerase type-Y family.</text>
</comment>
<keyword evidence="5 16" id="KW-0808">Transferase</keyword>
<dbReference type="InterPro" id="IPR017961">
    <property type="entry name" value="DNA_pol_Y-fam_little_finger"/>
</dbReference>
<dbReference type="InterPro" id="IPR053848">
    <property type="entry name" value="IMS_HHH_1"/>
</dbReference>
<keyword evidence="7 16" id="KW-0235">DNA replication</keyword>
<feature type="domain" description="UmuC" evidence="17">
    <location>
        <begin position="25"/>
        <end position="205"/>
    </location>
</feature>
<feature type="binding site" evidence="16">
    <location>
        <position position="123"/>
    </location>
    <ligand>
        <name>Mg(2+)</name>
        <dbReference type="ChEBI" id="CHEBI:18420"/>
    </ligand>
</feature>
<evidence type="ECO:0000256" key="4">
    <source>
        <dbReference type="ARBA" id="ARBA00022490"/>
    </source>
</evidence>
<evidence type="ECO:0000256" key="14">
    <source>
        <dbReference type="ARBA" id="ARBA00025589"/>
    </source>
</evidence>
<keyword evidence="10 16" id="KW-0460">Magnesium</keyword>
<evidence type="ECO:0000256" key="16">
    <source>
        <dbReference type="HAMAP-Rule" id="MF_01113"/>
    </source>
</evidence>
<dbReference type="SUPFAM" id="SSF56672">
    <property type="entry name" value="DNA/RNA polymerases"/>
    <property type="match status" value="1"/>
</dbReference>
<proteinExistence type="inferred from homology"/>
<comment type="subunit">
    <text evidence="16">Monomer.</text>
</comment>
<evidence type="ECO:0000313" key="18">
    <source>
        <dbReference type="EMBL" id="WGW13299.1"/>
    </source>
</evidence>
<dbReference type="EMBL" id="CP090958">
    <property type="protein sequence ID" value="WGW13299.1"/>
    <property type="molecule type" value="Genomic_DNA"/>
</dbReference>
<keyword evidence="13 16" id="KW-0234">DNA repair</keyword>
<evidence type="ECO:0000256" key="2">
    <source>
        <dbReference type="ARBA" id="ARBA00010945"/>
    </source>
</evidence>
<protein>
    <recommendedName>
        <fullName evidence="16">DNA polymerase IV</fullName>
        <shortName evidence="16">Pol IV</shortName>
        <ecNumber evidence="16">2.7.7.7</ecNumber>
    </recommendedName>
</protein>
<dbReference type="Pfam" id="PF11799">
    <property type="entry name" value="IMS_C"/>
    <property type="match status" value="1"/>
</dbReference>
<dbReference type="Gene3D" id="3.30.1490.100">
    <property type="entry name" value="DNA polymerase, Y-family, little finger domain"/>
    <property type="match status" value="1"/>
</dbReference>
<dbReference type="Gene3D" id="1.10.150.20">
    <property type="entry name" value="5' to 3' exonuclease, C-terminal subdomain"/>
    <property type="match status" value="1"/>
</dbReference>
<dbReference type="InterPro" id="IPR050116">
    <property type="entry name" value="DNA_polymerase-Y"/>
</dbReference>
<sequence>MSRKQLDRSGGDLSSLGADDTGCTILHLDMDAFFASVELLERPELRGRPVIVGGSSHRGVVVSATYEARAYGVHAAMPMTRARRLCPQATVIPPSKGAYSAFSAQVMELIAQRTDQIQKISIDEAFIDVGSAVRRLGSPATIAADLRADVRRHTGLVCSIGVASTLFVAKLASTRAKPDGLLVIPAQRVLDFLSPMQVQALPGVGEKTQASLARFGITTIGDLAATRQSVIQRALGAHGAHLWQLANGIDPRVVSTGGPEKSIGAEETFDIDLSARDELRRELLRLSEKVALRLRSAEFVGRVVVLKVRYSDFFTVTRSRTLDQGTDVASDIYAAVVELFDALRETSKRPLVRLLGVRVEQLSPSASAHRQLTIGEREFGRREAEQASDAARRKFGTDAIRPASLLKRSE</sequence>
<keyword evidence="9 16" id="KW-0227">DNA damage</keyword>
<dbReference type="InterPro" id="IPR043128">
    <property type="entry name" value="Rev_trsase/Diguanyl_cyclase"/>
</dbReference>
<feature type="site" description="Substrate discrimination" evidence="16">
    <location>
        <position position="34"/>
    </location>
</feature>
<feature type="binding site" evidence="16">
    <location>
        <position position="29"/>
    </location>
    <ligand>
        <name>Mg(2+)</name>
        <dbReference type="ChEBI" id="CHEBI:18420"/>
    </ligand>
</feature>
<dbReference type="Pfam" id="PF21999">
    <property type="entry name" value="IMS_HHH_1"/>
    <property type="match status" value="1"/>
</dbReference>
<dbReference type="Proteomes" id="UP001209083">
    <property type="component" value="Chromosome"/>
</dbReference>
<dbReference type="InterPro" id="IPR036775">
    <property type="entry name" value="DNA_pol_Y-fam_lit_finger_sf"/>
</dbReference>
<dbReference type="RefSeq" id="WP_349640115.1">
    <property type="nucleotide sequence ID" value="NZ_CP090958.1"/>
</dbReference>
<evidence type="ECO:0000256" key="8">
    <source>
        <dbReference type="ARBA" id="ARBA00022723"/>
    </source>
</evidence>
<evidence type="ECO:0000256" key="7">
    <source>
        <dbReference type="ARBA" id="ARBA00022705"/>
    </source>
</evidence>
<gene>
    <name evidence="16 18" type="primary">dinB</name>
    <name evidence="18" type="ORF">LWF01_05895</name>
</gene>
<evidence type="ECO:0000313" key="19">
    <source>
        <dbReference type="Proteomes" id="UP001209083"/>
    </source>
</evidence>
<keyword evidence="12 16" id="KW-0238">DNA-binding</keyword>
<organism evidence="18 19">
    <name type="scientific">Saxibacter everestensis</name>
    <dbReference type="NCBI Taxonomy" id="2909229"/>
    <lineage>
        <taxon>Bacteria</taxon>
        <taxon>Bacillati</taxon>
        <taxon>Actinomycetota</taxon>
        <taxon>Actinomycetes</taxon>
        <taxon>Micrococcales</taxon>
        <taxon>Brevibacteriaceae</taxon>
        <taxon>Saxibacter</taxon>
    </lineage>
</organism>
<dbReference type="Gene3D" id="3.30.70.270">
    <property type="match status" value="1"/>
</dbReference>
<dbReference type="PROSITE" id="PS50173">
    <property type="entry name" value="UMUC"/>
    <property type="match status" value="1"/>
</dbReference>
<dbReference type="Gene3D" id="3.40.1170.60">
    <property type="match status" value="1"/>
</dbReference>
<keyword evidence="6 16" id="KW-0548">Nucleotidyltransferase</keyword>
<evidence type="ECO:0000256" key="12">
    <source>
        <dbReference type="ARBA" id="ARBA00023125"/>
    </source>
</evidence>
<evidence type="ECO:0000259" key="17">
    <source>
        <dbReference type="PROSITE" id="PS50173"/>
    </source>
</evidence>
<dbReference type="InterPro" id="IPR001126">
    <property type="entry name" value="UmuC"/>
</dbReference>
<dbReference type="PANTHER" id="PTHR11076:SF33">
    <property type="entry name" value="DNA POLYMERASE KAPPA"/>
    <property type="match status" value="1"/>
</dbReference>
<comment type="subcellular location">
    <subcellularLocation>
        <location evidence="1 16">Cytoplasm</location>
    </subcellularLocation>
</comment>
<evidence type="ECO:0000256" key="11">
    <source>
        <dbReference type="ARBA" id="ARBA00022932"/>
    </source>
</evidence>
<comment type="catalytic activity">
    <reaction evidence="15 16">
        <text>DNA(n) + a 2'-deoxyribonucleoside 5'-triphosphate = DNA(n+1) + diphosphate</text>
        <dbReference type="Rhea" id="RHEA:22508"/>
        <dbReference type="Rhea" id="RHEA-COMP:17339"/>
        <dbReference type="Rhea" id="RHEA-COMP:17340"/>
        <dbReference type="ChEBI" id="CHEBI:33019"/>
        <dbReference type="ChEBI" id="CHEBI:61560"/>
        <dbReference type="ChEBI" id="CHEBI:173112"/>
        <dbReference type="EC" id="2.7.7.7"/>
    </reaction>
</comment>
<dbReference type="GO" id="GO:0003887">
    <property type="term" value="F:DNA-directed DNA polymerase activity"/>
    <property type="evidence" value="ECO:0007669"/>
    <property type="project" value="UniProtKB-EC"/>
</dbReference>
<evidence type="ECO:0000256" key="13">
    <source>
        <dbReference type="ARBA" id="ARBA00023204"/>
    </source>
</evidence>
<keyword evidence="8 16" id="KW-0479">Metal-binding</keyword>
<dbReference type="InterPro" id="IPR043502">
    <property type="entry name" value="DNA/RNA_pol_sf"/>
</dbReference>
<accession>A0ABY8QYG4</accession>
<evidence type="ECO:0000256" key="3">
    <source>
        <dbReference type="ARBA" id="ARBA00022457"/>
    </source>
</evidence>
<evidence type="ECO:0000256" key="10">
    <source>
        <dbReference type="ARBA" id="ARBA00022842"/>
    </source>
</evidence>
<evidence type="ECO:0000256" key="5">
    <source>
        <dbReference type="ARBA" id="ARBA00022679"/>
    </source>
</evidence>
<dbReference type="CDD" id="cd03586">
    <property type="entry name" value="PolY_Pol_IV_kappa"/>
    <property type="match status" value="1"/>
</dbReference>
<reference evidence="18 19" key="1">
    <citation type="submission" date="2023-05" db="EMBL/GenBank/DDBJ databases">
        <title>Lithophilousrod everest ZFBP1038 complete genpme.</title>
        <authorList>
            <person name="Tian M."/>
        </authorList>
    </citation>
    <scope>NUCLEOTIDE SEQUENCE [LARGE SCALE GENOMIC DNA]</scope>
    <source>
        <strain evidence="18 19">ZFBP1038</strain>
    </source>
</reference>
<keyword evidence="3 16" id="KW-0515">Mutator protein</keyword>
<name>A0ABY8QYG4_9MICO</name>
<dbReference type="Pfam" id="PF00817">
    <property type="entry name" value="IMS"/>
    <property type="match status" value="1"/>
</dbReference>
<keyword evidence="4 16" id="KW-0963">Cytoplasm</keyword>
<dbReference type="PANTHER" id="PTHR11076">
    <property type="entry name" value="DNA REPAIR POLYMERASE UMUC / TRANSFERASE FAMILY MEMBER"/>
    <property type="match status" value="1"/>
</dbReference>
<dbReference type="NCBIfam" id="NF002677">
    <property type="entry name" value="PRK02406.1"/>
    <property type="match status" value="1"/>
</dbReference>
<keyword evidence="11 16" id="KW-0239">DNA-directed DNA polymerase</keyword>
<dbReference type="EC" id="2.7.7.7" evidence="16"/>
<dbReference type="HAMAP" id="MF_01113">
    <property type="entry name" value="DNApol_IV"/>
    <property type="match status" value="1"/>
</dbReference>
<evidence type="ECO:0000256" key="15">
    <source>
        <dbReference type="ARBA" id="ARBA00049244"/>
    </source>
</evidence>
<evidence type="ECO:0000256" key="6">
    <source>
        <dbReference type="ARBA" id="ARBA00022695"/>
    </source>
</evidence>
<feature type="active site" evidence="16">
    <location>
        <position position="124"/>
    </location>
</feature>
<comment type="function">
    <text evidence="14 16">Poorly processive, error-prone DNA polymerase involved in untargeted mutagenesis. Copies undamaged DNA at stalled replication forks, which arise in vivo from mismatched or misaligned primer ends. These misaligned primers can be extended by PolIV. Exhibits no 3'-5' exonuclease (proofreading) activity. May be involved in translesional synthesis, in conjunction with the beta clamp from PolIII.</text>
</comment>
<comment type="cofactor">
    <cofactor evidence="16">
        <name>Mg(2+)</name>
        <dbReference type="ChEBI" id="CHEBI:18420"/>
    </cofactor>
    <text evidence="16">Binds 2 magnesium ions per subunit.</text>
</comment>